<evidence type="ECO:0000313" key="3">
    <source>
        <dbReference type="Proteomes" id="UP001149821"/>
    </source>
</evidence>
<evidence type="ECO:0000259" key="1">
    <source>
        <dbReference type="Pfam" id="PF01522"/>
    </source>
</evidence>
<keyword evidence="3" id="KW-1185">Reference proteome</keyword>
<reference evidence="2" key="1">
    <citation type="submission" date="2021-12" db="EMBL/GenBank/DDBJ databases">
        <title>Enterovibrio ZSDZ35 sp. nov. and Enterovibrio ZSDZ42 sp. nov., isolated from coastal seawater in Qingdao.</title>
        <authorList>
            <person name="Zhang P."/>
        </authorList>
    </citation>
    <scope>NUCLEOTIDE SEQUENCE</scope>
    <source>
        <strain evidence="2">ZSDZ35</strain>
    </source>
</reference>
<accession>A0ABT5QNC4</accession>
<dbReference type="InterPro" id="IPR011330">
    <property type="entry name" value="Glyco_hydro/deAcase_b/a-brl"/>
</dbReference>
<dbReference type="InterPro" id="IPR002509">
    <property type="entry name" value="NODB_dom"/>
</dbReference>
<comment type="caution">
    <text evidence="2">The sequence shown here is derived from an EMBL/GenBank/DDBJ whole genome shotgun (WGS) entry which is preliminary data.</text>
</comment>
<dbReference type="EMBL" id="JAJUBB010000010">
    <property type="protein sequence ID" value="MDD1782485.1"/>
    <property type="molecule type" value="Genomic_DNA"/>
</dbReference>
<sequence>MIGILNTGSSAYKYVLSAFKRSFTDSQIVELSDLCTFKSENVDALVLVSPSEEELNATLNSDGVYKVIIFGCIPPSHAEALKFRVSSWPEGEWGKAPSAETYSFSESAELIEYTEFANVCFGSIKNRPMERFDFMDEWNNLGYGAVKTEGDIWSLSTPIIFDENALSNVTNDGDLICSFSSLIDIDEKSFLWFNREVGPVDSYEWQIVEAYLSSNLMGGNTVYPVLVEVPNGFDCAITMRLDCDEDIESSRYLWNAYKIENIPFSLAIHTMNLTDERHFPIMRELEEAGDAILSHTATHAPNWGGSYESALYEANTSANLIEKVINKRVKYAVSPFHHTPLYALKALSDAGYKGCIGGIIKNDPEFLTFNGGNLAELPKSFIGHSQQVMLHGDCILNDSGDSLRVYKESFDIAKQSNTIFGYLDHPFSERYQYGWLTEEQRKNVHLELINYIRTNSNSPCFMNEIEAMDFIQDKANYLVKLENGLPVLKLAEGYKRLSSYVPKVLLNGQVQEVLISE</sequence>
<dbReference type="SUPFAM" id="SSF88713">
    <property type="entry name" value="Glycoside hydrolase/deacetylase"/>
    <property type="match status" value="1"/>
</dbReference>
<evidence type="ECO:0000313" key="2">
    <source>
        <dbReference type="EMBL" id="MDD1782485.1"/>
    </source>
</evidence>
<dbReference type="Gene3D" id="3.20.20.370">
    <property type="entry name" value="Glycoside hydrolase/deacetylase"/>
    <property type="match status" value="1"/>
</dbReference>
<proteinExistence type="predicted"/>
<dbReference type="Pfam" id="PF01522">
    <property type="entry name" value="Polysacc_deac_1"/>
    <property type="match status" value="1"/>
</dbReference>
<organism evidence="2 3">
    <name type="scientific">Enterovibrio qingdaonensis</name>
    <dbReference type="NCBI Taxonomy" id="2899818"/>
    <lineage>
        <taxon>Bacteria</taxon>
        <taxon>Pseudomonadati</taxon>
        <taxon>Pseudomonadota</taxon>
        <taxon>Gammaproteobacteria</taxon>
        <taxon>Vibrionales</taxon>
        <taxon>Vibrionaceae</taxon>
        <taxon>Enterovibrio</taxon>
    </lineage>
</organism>
<name>A0ABT5QNC4_9GAMM</name>
<protein>
    <submittedName>
        <fullName evidence="2">Polysaccharide deacetylase family protein</fullName>
    </submittedName>
</protein>
<gene>
    <name evidence="2" type="ORF">LRP49_15035</name>
</gene>
<dbReference type="Proteomes" id="UP001149821">
    <property type="component" value="Unassembled WGS sequence"/>
</dbReference>
<feature type="domain" description="NodB homology" evidence="1">
    <location>
        <begin position="275"/>
        <end position="353"/>
    </location>
</feature>
<dbReference type="RefSeq" id="WP_274143121.1">
    <property type="nucleotide sequence ID" value="NZ_JAJUBB010000010.1"/>
</dbReference>